<evidence type="ECO:0000256" key="6">
    <source>
        <dbReference type="ARBA" id="ARBA00022777"/>
    </source>
</evidence>
<dbReference type="GO" id="GO:0046316">
    <property type="term" value="F:gluconokinase activity"/>
    <property type="evidence" value="ECO:0007669"/>
    <property type="project" value="UniProtKB-EC"/>
</dbReference>
<dbReference type="PANTHER" id="PTHR43442">
    <property type="entry name" value="GLUCONOKINASE-RELATED"/>
    <property type="match status" value="1"/>
</dbReference>
<dbReference type="EMBL" id="JAERWK010000015">
    <property type="protein sequence ID" value="MBM9467942.1"/>
    <property type="molecule type" value="Genomic_DNA"/>
</dbReference>
<sequence length="164" mass="17869">MGVSGTGKTTLATGLAERFGWVFQEGDDLHPPANVAKMSSGQPLTDDDRWPWLDRVAVWIKDQLANGRSGVITCSALRRVYRDRLRRSGVVFVLLHGSREQITDRLAARRGHYMPLSLLNSQLATLELPGADEQAVIVPLGGTPEQELDAALDGLRQAGITVPD</sequence>
<evidence type="ECO:0000256" key="2">
    <source>
        <dbReference type="ARBA" id="ARBA00008420"/>
    </source>
</evidence>
<comment type="caution">
    <text evidence="11">The sequence shown here is derived from an EMBL/GenBank/DDBJ whole genome shotgun (WGS) entry which is preliminary data.</text>
</comment>
<evidence type="ECO:0000256" key="3">
    <source>
        <dbReference type="ARBA" id="ARBA00012054"/>
    </source>
</evidence>
<dbReference type="GO" id="GO:0019521">
    <property type="term" value="P:D-gluconate metabolic process"/>
    <property type="evidence" value="ECO:0007669"/>
    <property type="project" value="UniProtKB-KW"/>
</dbReference>
<proteinExistence type="inferred from homology"/>
<keyword evidence="7 10" id="KW-0067">ATP-binding</keyword>
<name>A0A938YC79_9ACTN</name>
<dbReference type="RefSeq" id="WP_205261016.1">
    <property type="nucleotide sequence ID" value="NZ_JAERWK010000015.1"/>
</dbReference>
<dbReference type="InterPro" id="IPR027417">
    <property type="entry name" value="P-loop_NTPase"/>
</dbReference>
<reference evidence="11" key="1">
    <citation type="submission" date="2021-01" db="EMBL/GenBank/DDBJ databases">
        <title>YIM 132084 draft genome.</title>
        <authorList>
            <person name="An D."/>
        </authorList>
    </citation>
    <scope>NUCLEOTIDE SEQUENCE</scope>
    <source>
        <strain evidence="11">YIM 132084</strain>
    </source>
</reference>
<dbReference type="GO" id="GO:0005737">
    <property type="term" value="C:cytoplasm"/>
    <property type="evidence" value="ECO:0007669"/>
    <property type="project" value="TreeGrafter"/>
</dbReference>
<keyword evidence="6 10" id="KW-0418">Kinase</keyword>
<evidence type="ECO:0000256" key="8">
    <source>
        <dbReference type="ARBA" id="ARBA00023064"/>
    </source>
</evidence>
<dbReference type="GO" id="GO:0005524">
    <property type="term" value="F:ATP binding"/>
    <property type="evidence" value="ECO:0007669"/>
    <property type="project" value="UniProtKB-KW"/>
</dbReference>
<organism evidence="11 12">
    <name type="scientific">Nakamurella leprariae</name>
    <dbReference type="NCBI Taxonomy" id="2803911"/>
    <lineage>
        <taxon>Bacteria</taxon>
        <taxon>Bacillati</taxon>
        <taxon>Actinomycetota</taxon>
        <taxon>Actinomycetes</taxon>
        <taxon>Nakamurellales</taxon>
        <taxon>Nakamurellaceae</taxon>
        <taxon>Nakamurella</taxon>
    </lineage>
</organism>
<evidence type="ECO:0000256" key="9">
    <source>
        <dbReference type="ARBA" id="ARBA00048090"/>
    </source>
</evidence>
<keyword evidence="12" id="KW-1185">Reference proteome</keyword>
<protein>
    <recommendedName>
        <fullName evidence="3 10">Gluconokinase</fullName>
        <ecNumber evidence="3 10">2.7.1.12</ecNumber>
    </recommendedName>
</protein>
<dbReference type="Gene3D" id="3.40.50.300">
    <property type="entry name" value="P-loop containing nucleotide triphosphate hydrolases"/>
    <property type="match status" value="1"/>
</dbReference>
<dbReference type="Pfam" id="PF13671">
    <property type="entry name" value="AAA_33"/>
    <property type="match status" value="1"/>
</dbReference>
<gene>
    <name evidence="11" type="ORF">JL106_11690</name>
</gene>
<dbReference type="CDD" id="cd02021">
    <property type="entry name" value="GntK"/>
    <property type="match status" value="1"/>
</dbReference>
<evidence type="ECO:0000256" key="4">
    <source>
        <dbReference type="ARBA" id="ARBA00022679"/>
    </source>
</evidence>
<dbReference type="SUPFAM" id="SSF52540">
    <property type="entry name" value="P-loop containing nucleoside triphosphate hydrolases"/>
    <property type="match status" value="1"/>
</dbReference>
<keyword evidence="4 10" id="KW-0808">Transferase</keyword>
<dbReference type="InterPro" id="IPR006001">
    <property type="entry name" value="Therm_gnt_kin"/>
</dbReference>
<evidence type="ECO:0000256" key="5">
    <source>
        <dbReference type="ARBA" id="ARBA00022741"/>
    </source>
</evidence>
<evidence type="ECO:0000313" key="12">
    <source>
        <dbReference type="Proteomes" id="UP000663792"/>
    </source>
</evidence>
<evidence type="ECO:0000313" key="11">
    <source>
        <dbReference type="EMBL" id="MBM9467942.1"/>
    </source>
</evidence>
<dbReference type="Proteomes" id="UP000663792">
    <property type="component" value="Unassembled WGS sequence"/>
</dbReference>
<dbReference type="FunFam" id="3.40.50.300:FF:000522">
    <property type="entry name" value="Gluconokinase"/>
    <property type="match status" value="1"/>
</dbReference>
<keyword evidence="8" id="KW-0311">Gluconate utilization</keyword>
<dbReference type="NCBIfam" id="TIGR01313">
    <property type="entry name" value="therm_gnt_kin"/>
    <property type="match status" value="1"/>
</dbReference>
<accession>A0A938YC79</accession>
<dbReference type="EC" id="2.7.1.12" evidence="3 10"/>
<dbReference type="AlphaFoldDB" id="A0A938YC79"/>
<comment type="similarity">
    <text evidence="2 10">Belongs to the gluconokinase GntK/GntV family.</text>
</comment>
<comment type="catalytic activity">
    <reaction evidence="9 10">
        <text>D-gluconate + ATP = 6-phospho-D-gluconate + ADP + H(+)</text>
        <dbReference type="Rhea" id="RHEA:19433"/>
        <dbReference type="ChEBI" id="CHEBI:15378"/>
        <dbReference type="ChEBI" id="CHEBI:18391"/>
        <dbReference type="ChEBI" id="CHEBI:30616"/>
        <dbReference type="ChEBI" id="CHEBI:58759"/>
        <dbReference type="ChEBI" id="CHEBI:456216"/>
        <dbReference type="EC" id="2.7.1.12"/>
    </reaction>
</comment>
<evidence type="ECO:0000256" key="7">
    <source>
        <dbReference type="ARBA" id="ARBA00022840"/>
    </source>
</evidence>
<evidence type="ECO:0000256" key="10">
    <source>
        <dbReference type="RuleBase" id="RU363066"/>
    </source>
</evidence>
<keyword evidence="5 10" id="KW-0547">Nucleotide-binding</keyword>
<dbReference type="PANTHER" id="PTHR43442:SF3">
    <property type="entry name" value="GLUCONOKINASE-RELATED"/>
    <property type="match status" value="1"/>
</dbReference>
<evidence type="ECO:0000256" key="1">
    <source>
        <dbReference type="ARBA" id="ARBA00004761"/>
    </source>
</evidence>
<comment type="pathway">
    <text evidence="1">Carbohydrate acid metabolism.</text>
</comment>